<evidence type="ECO:0000256" key="1">
    <source>
        <dbReference type="ARBA" id="ARBA00022686"/>
    </source>
</evidence>
<dbReference type="InterPro" id="IPR013083">
    <property type="entry name" value="Znf_RING/FYVE/PHD"/>
</dbReference>
<dbReference type="SUPFAM" id="SSF57850">
    <property type="entry name" value="RING/U-box"/>
    <property type="match status" value="1"/>
</dbReference>
<dbReference type="EMBL" id="FOIB01000013">
    <property type="protein sequence ID" value="SEU38937.1"/>
    <property type="molecule type" value="Genomic_DNA"/>
</dbReference>
<reference evidence="4 5" key="1">
    <citation type="submission" date="2016-10" db="EMBL/GenBank/DDBJ databases">
        <authorList>
            <person name="Varghese N."/>
            <person name="Submissions S."/>
        </authorList>
    </citation>
    <scope>NUCLEOTIDE SEQUENCE [LARGE SCALE GENOMIC DNA]</scope>
    <source>
        <strain evidence="4 5">DSM 16525</strain>
    </source>
</reference>
<dbReference type="GO" id="GO:0046690">
    <property type="term" value="P:response to tellurium ion"/>
    <property type="evidence" value="ECO:0007669"/>
    <property type="project" value="UniProtKB-KW"/>
</dbReference>
<name>A0A511TEY7_MYXFU</name>
<sequence length="870" mass="95099">MGAPSLELTGDSAALLLWTTGLVFPPTGLSAGGNEKARAEALLALDADLAGVGYVLAGDLRDALLALPDEALAASGHFLYENCAATVGKDRPFVPLFRNFPQSVPRDTDALFVQRVLSWLYQNPEQPCIHCGTLGSVRALSPCAHLVCERCFDGKDYSACPICRRRLSPTDPFLQPKELQGASRTVYSIRRSQLTRLSLGTDPEATASGLMRRLASRSTVLNPRDLEILKRLVSSFGPRVLGWLPRRIPVKETLALIVGLLLREPRTAGDVLAGAAAHVKTATDVLRVLVAWAGGNPDLSVKVPLKSPPRQVRRAVLRMMEGFSLLNVTEDVGRNPGLWKAFGGLLHVFEEWRRHPKVSLAFAVLRGTVLSAQTPFGATLLGLAREHPESFQTRDVEGGVVVEFRSWTSRVEEALRAKALPDALGLLRQRPGELLRRLDHVSRLSLASTGSASLEPELLATLEAVLPRSPPALLLAASAHLRKRHRPFARRIFFPKGEATHAWGMDDRRPLLPGDVIGQLVAPLERELLRRAEALPSFPHAVLDEALGDLLVPMAEKTASKALVAVPRGSLLPMPEGKVLRFFVHWTEPQNTYVDLDLSVALYDQNWWLVDRCDYTNLRLDNDAAVHSGDVTSGSPPLGGAEFLDVHVERLLAQGVRYAIPVVFSFNSVSFDRMEDAFAGFMVRDEVDGEHFDARTVEQRFDLQGSAQISVPLVIDLVEKQLRWVDVKVPPEDGYQSVARSRGGLAHLGKDTLAYFGTGARPTLWELASLHAAARSRTVHVRRRDGSVALLKRADGEDTASFLRRLRGLEADSTARSFEPGKAPTFFAGLTDVPALPRGSEGYALRFLHTSAEEVTRLAAGDLVSALKKA</sequence>
<dbReference type="PROSITE" id="PS50089">
    <property type="entry name" value="ZF_RING_2"/>
    <property type="match status" value="1"/>
</dbReference>
<dbReference type="STRING" id="1334629.MFUL124B02_11025"/>
<dbReference type="CDD" id="cd16528">
    <property type="entry name" value="RING-HC_prokRING"/>
    <property type="match status" value="1"/>
</dbReference>
<protein>
    <submittedName>
        <fullName evidence="4">RING finger family protein 4</fullName>
    </submittedName>
</protein>
<reference evidence="3 6" key="2">
    <citation type="submission" date="2019-07" db="EMBL/GenBank/DDBJ databases">
        <title>Whole genome shotgun sequence of Myxococcus fulvus NBRC 100333.</title>
        <authorList>
            <person name="Hosoyama A."/>
            <person name="Uohara A."/>
            <person name="Ohji S."/>
            <person name="Ichikawa N."/>
        </authorList>
    </citation>
    <scope>NUCLEOTIDE SEQUENCE [LARGE SCALE GENOMIC DNA]</scope>
    <source>
        <strain evidence="3 6">NBRC 100333</strain>
    </source>
</reference>
<keyword evidence="5" id="KW-1185">Reference proteome</keyword>
<evidence type="ECO:0000313" key="4">
    <source>
        <dbReference type="EMBL" id="SEU38937.1"/>
    </source>
</evidence>
<dbReference type="NCBIfam" id="NF041916">
    <property type="entry name" value="RING_SCO0854"/>
    <property type="match status" value="1"/>
</dbReference>
<dbReference type="Proteomes" id="UP000183760">
    <property type="component" value="Unassembled WGS sequence"/>
</dbReference>
<evidence type="ECO:0000313" key="6">
    <source>
        <dbReference type="Proteomes" id="UP000321514"/>
    </source>
</evidence>
<dbReference type="RefSeq" id="WP_074958485.1">
    <property type="nucleotide sequence ID" value="NZ_BJXR01000052.1"/>
</dbReference>
<dbReference type="InterPro" id="IPR001841">
    <property type="entry name" value="Znf_RING"/>
</dbReference>
<dbReference type="OrthoDB" id="415622at2"/>
<organism evidence="3 6">
    <name type="scientific">Myxococcus fulvus</name>
    <dbReference type="NCBI Taxonomy" id="33"/>
    <lineage>
        <taxon>Bacteria</taxon>
        <taxon>Pseudomonadati</taxon>
        <taxon>Myxococcota</taxon>
        <taxon>Myxococcia</taxon>
        <taxon>Myxococcales</taxon>
        <taxon>Cystobacterineae</taxon>
        <taxon>Myxococcaceae</taxon>
        <taxon>Myxococcus</taxon>
    </lineage>
</organism>
<dbReference type="Proteomes" id="UP000321514">
    <property type="component" value="Unassembled WGS sequence"/>
</dbReference>
<feature type="domain" description="RING-type" evidence="2">
    <location>
        <begin position="128"/>
        <end position="164"/>
    </location>
</feature>
<evidence type="ECO:0000259" key="2">
    <source>
        <dbReference type="PROSITE" id="PS50089"/>
    </source>
</evidence>
<dbReference type="InterPro" id="IPR003325">
    <property type="entry name" value="TerD"/>
</dbReference>
<dbReference type="EMBL" id="BJXR01000052">
    <property type="protein sequence ID" value="GEN11962.1"/>
    <property type="molecule type" value="Genomic_DNA"/>
</dbReference>
<dbReference type="Gene3D" id="3.30.40.10">
    <property type="entry name" value="Zinc/RING finger domain, C3HC4 (zinc finger)"/>
    <property type="match status" value="1"/>
</dbReference>
<dbReference type="Gene3D" id="2.60.60.30">
    <property type="entry name" value="sav2460 like domains"/>
    <property type="match status" value="1"/>
</dbReference>
<dbReference type="CDD" id="cd06974">
    <property type="entry name" value="TerD_like"/>
    <property type="match status" value="1"/>
</dbReference>
<comment type="caution">
    <text evidence="3">The sequence shown here is derived from an EMBL/GenBank/DDBJ whole genome shotgun (WGS) entry which is preliminary data.</text>
</comment>
<accession>A0A511TEY7</accession>
<keyword evidence="1" id="KW-0778">Tellurium resistance</keyword>
<gene>
    <name evidence="3" type="ORF">MFU01_69990</name>
    <name evidence="4" type="ORF">SAMN05443572_113255</name>
</gene>
<dbReference type="InterPro" id="IPR051324">
    <property type="entry name" value="Stress/Tellurium_Resist"/>
</dbReference>
<dbReference type="PANTHER" id="PTHR32097">
    <property type="entry name" value="CAMP-BINDING PROTEIN 1-RELATED"/>
    <property type="match status" value="1"/>
</dbReference>
<dbReference type="PANTHER" id="PTHR32097:SF18">
    <property type="entry name" value="RING-TYPE DOMAIN-CONTAINING PROTEIN"/>
    <property type="match status" value="1"/>
</dbReference>
<evidence type="ECO:0000313" key="3">
    <source>
        <dbReference type="EMBL" id="GEN11962.1"/>
    </source>
</evidence>
<evidence type="ECO:0000313" key="5">
    <source>
        <dbReference type="Proteomes" id="UP000183760"/>
    </source>
</evidence>
<dbReference type="Pfam" id="PF14447">
    <property type="entry name" value="Prok-RING_4"/>
    <property type="match status" value="1"/>
</dbReference>
<proteinExistence type="predicted"/>
<dbReference type="AlphaFoldDB" id="A0A511TEY7"/>